<dbReference type="OrthoDB" id="5288149at2"/>
<dbReference type="AlphaFoldDB" id="A0A4R6NB37"/>
<feature type="chain" id="PRO_5020571353" description="Beta-barrel porin 2" evidence="1">
    <location>
        <begin position="27"/>
        <end position="377"/>
    </location>
</feature>
<organism evidence="2 3">
    <name type="scientific">Roseateles asaccharophilus</name>
    <dbReference type="NCBI Taxonomy" id="582607"/>
    <lineage>
        <taxon>Bacteria</taxon>
        <taxon>Pseudomonadati</taxon>
        <taxon>Pseudomonadota</taxon>
        <taxon>Betaproteobacteria</taxon>
        <taxon>Burkholderiales</taxon>
        <taxon>Sphaerotilaceae</taxon>
        <taxon>Roseateles</taxon>
    </lineage>
</organism>
<dbReference type="RefSeq" id="WP_133601787.1">
    <property type="nucleotide sequence ID" value="NZ_JAUFPJ010000015.1"/>
</dbReference>
<feature type="signal peptide" evidence="1">
    <location>
        <begin position="1"/>
        <end position="26"/>
    </location>
</feature>
<proteinExistence type="predicted"/>
<keyword evidence="1" id="KW-0732">Signal</keyword>
<dbReference type="EMBL" id="SNXE01000001">
    <property type="protein sequence ID" value="TDP12851.1"/>
    <property type="molecule type" value="Genomic_DNA"/>
</dbReference>
<name>A0A4R6NB37_9BURK</name>
<reference evidence="2 3" key="1">
    <citation type="submission" date="2019-03" db="EMBL/GenBank/DDBJ databases">
        <title>Genomic Encyclopedia of Type Strains, Phase IV (KMG-IV): sequencing the most valuable type-strain genomes for metagenomic binning, comparative biology and taxonomic classification.</title>
        <authorList>
            <person name="Goeker M."/>
        </authorList>
    </citation>
    <scope>NUCLEOTIDE SEQUENCE [LARGE SCALE GENOMIC DNA]</scope>
    <source>
        <strain evidence="2 3">DSM 25082</strain>
    </source>
</reference>
<sequence>MSSPSPLLPLGSALLLTLCAATAGHAQSLEFSVQTQRHSDATRLNEMAHKSAPPLRPRAGRNLSYEDNELRLAYRQGSWTLSALGRQSAAIVANQDGLEFARHLIDKQLPAGDRRFDLDLDYRGFAGGGLALARQFLFGDAKSARDGWSAHLEVQALSLKRLRHTELLGSASFNAARRAYAFELQGRRAQDGMDFPFQQDYAGTGWGLLGQAGLQWCGARACAALAWQDLGRLVWKGLPQEALTLNSETNSYDADGYLVYKPMLSGRYSQPRYSSSARQRLRLRGHYESDWGRSSLQLTHLQGFGWLPELGLGWNLAPGGMSERLGLQGWGLRWASHERRLSLDLQGRRWRLSWGSDRLSGSEAHSRQLSLAWIQPL</sequence>
<evidence type="ECO:0000313" key="2">
    <source>
        <dbReference type="EMBL" id="TDP12851.1"/>
    </source>
</evidence>
<evidence type="ECO:0000256" key="1">
    <source>
        <dbReference type="SAM" id="SignalP"/>
    </source>
</evidence>
<accession>A0A4R6NB37</accession>
<protein>
    <recommendedName>
        <fullName evidence="4">Beta-barrel porin 2</fullName>
    </recommendedName>
</protein>
<keyword evidence="3" id="KW-1185">Reference proteome</keyword>
<gene>
    <name evidence="2" type="ORF">DFR39_101325</name>
</gene>
<evidence type="ECO:0000313" key="3">
    <source>
        <dbReference type="Proteomes" id="UP000295357"/>
    </source>
</evidence>
<evidence type="ECO:0008006" key="4">
    <source>
        <dbReference type="Google" id="ProtNLM"/>
    </source>
</evidence>
<dbReference type="Proteomes" id="UP000295357">
    <property type="component" value="Unassembled WGS sequence"/>
</dbReference>
<comment type="caution">
    <text evidence="2">The sequence shown here is derived from an EMBL/GenBank/DDBJ whole genome shotgun (WGS) entry which is preliminary data.</text>
</comment>